<dbReference type="UniPathway" id="UPA00315"/>
<feature type="binding site" evidence="4">
    <location>
        <position position="83"/>
    </location>
    <ligand>
        <name>Zn(2+)</name>
        <dbReference type="ChEBI" id="CHEBI:29105"/>
    </ligand>
</feature>
<evidence type="ECO:0000256" key="3">
    <source>
        <dbReference type="ARBA" id="ARBA00022833"/>
    </source>
</evidence>
<proteinExistence type="inferred from homology"/>
<keyword evidence="7" id="KW-1185">Reference proteome</keyword>
<dbReference type="EC" id="3.5.4.28" evidence="4"/>
<dbReference type="GO" id="GO:0004000">
    <property type="term" value="F:adenosine deaminase activity"/>
    <property type="evidence" value="ECO:0007669"/>
    <property type="project" value="UniProtKB-UniRule"/>
</dbReference>
<feature type="binding site" evidence="4">
    <location>
        <position position="81"/>
    </location>
    <ligand>
        <name>Zn(2+)</name>
        <dbReference type="ChEBI" id="CHEBI:29105"/>
    </ligand>
</feature>
<feature type="domain" description="Amidohydrolase-related" evidence="5">
    <location>
        <begin position="72"/>
        <end position="421"/>
    </location>
</feature>
<evidence type="ECO:0000256" key="2">
    <source>
        <dbReference type="ARBA" id="ARBA00022801"/>
    </source>
</evidence>
<dbReference type="EC" id="3.5.4.31" evidence="4"/>
<evidence type="ECO:0000313" key="6">
    <source>
        <dbReference type="EMBL" id="KZX16494.1"/>
    </source>
</evidence>
<dbReference type="Pfam" id="PF01979">
    <property type="entry name" value="Amidohydro_1"/>
    <property type="match status" value="1"/>
</dbReference>
<dbReference type="GO" id="GO:0006556">
    <property type="term" value="P:S-adenosylmethionine biosynthetic process"/>
    <property type="evidence" value="ECO:0007669"/>
    <property type="project" value="UniProtKB-UniRule"/>
</dbReference>
<dbReference type="GO" id="GO:0090613">
    <property type="term" value="F:5'-deoxyadenosine deaminase activity"/>
    <property type="evidence" value="ECO:0007669"/>
    <property type="project" value="UniProtKB-UniRule"/>
</dbReference>
<keyword evidence="2 4" id="KW-0378">Hydrolase</keyword>
<dbReference type="PANTHER" id="PTHR43794:SF11">
    <property type="entry name" value="AMIDOHYDROLASE-RELATED DOMAIN-CONTAINING PROTEIN"/>
    <property type="match status" value="1"/>
</dbReference>
<feature type="binding site" evidence="4">
    <location>
        <position position="317"/>
    </location>
    <ligand>
        <name>substrate</name>
    </ligand>
</feature>
<dbReference type="HAMAP" id="MF_01281">
    <property type="entry name" value="MTA_SAH_deamin"/>
    <property type="match status" value="1"/>
</dbReference>
<dbReference type="Gene3D" id="2.30.40.10">
    <property type="entry name" value="Urease, subunit C, domain 1"/>
    <property type="match status" value="1"/>
</dbReference>
<comment type="subunit">
    <text evidence="4">Homotetramer.</text>
</comment>
<sequence length="455" mass="50685">MILFVVYNMETKNILIKNVLILNPKDNDENNNHDHIEIFKGSVLIENDRIAEISSEISSSDVNKIIDGENKILMPGLINTHNHISMNLFRGIADDIPLETWLKDNIWPLEAGLNGKYCYAGAILAAIEMIKSGTTTFNDMYFFMEDVANATKDSGIRGCLSHGMIDFGDPEKREKEFKENIKLIKNCNNKAEGRIKTFFGPHSPVTASKELLERVRKEANKYNVGIHIHMNETQIEVENVLKTTGKRPFEYLEELKFLGDDVIAAHGVWLSKEEMNIIKNRDVKISHNPCSNMKLASGISPINELLEKKICVSLGTDGAASNNNLDMFEEMKFASLLQKVNTMNPQSLPSDMALKMATLNGAKSLGLENDIGSIEVGKKADVILIDVDSANMTPMSKKISSNLVYSANGSNVHTTICNGEILMENRKLTKLNEADILQQGNIAIKELIEAKEAEN</sequence>
<dbReference type="InterPro" id="IPR006680">
    <property type="entry name" value="Amidohydro-rel"/>
</dbReference>
<evidence type="ECO:0000256" key="4">
    <source>
        <dbReference type="HAMAP-Rule" id="MF_01281"/>
    </source>
</evidence>
<protein>
    <recommendedName>
        <fullName evidence="4">5'-deoxyadenosine deaminase</fullName>
        <shortName evidence="4">5'-dA deaminase</shortName>
        <ecNumber evidence="4">3.5.4.41</ecNumber>
    </recommendedName>
    <alternativeName>
        <fullName evidence="4">5'-methylthioadenosine deaminase</fullName>
        <shortName evidence="4">MTA deaminase</shortName>
        <ecNumber evidence="4">3.5.4.31</ecNumber>
    </alternativeName>
    <alternativeName>
        <fullName evidence="4">Adenosine deaminase</fullName>
        <ecNumber evidence="4">3.5.4.4</ecNumber>
    </alternativeName>
    <alternativeName>
        <fullName evidence="4">S-adenosylhomocysteine deaminase</fullName>
        <shortName evidence="4">SAH deaminase</shortName>
        <ecNumber evidence="4">3.5.4.28</ecNumber>
    </alternativeName>
</protein>
<dbReference type="Proteomes" id="UP000077275">
    <property type="component" value="Unassembled WGS sequence"/>
</dbReference>
<keyword evidence="1 4" id="KW-0479">Metal-binding</keyword>
<dbReference type="PANTHER" id="PTHR43794">
    <property type="entry name" value="AMINOHYDROLASE SSNA-RELATED"/>
    <property type="match status" value="1"/>
</dbReference>
<comment type="catalytic activity">
    <reaction evidence="4">
        <text>S-adenosyl-L-homocysteine + H2O + H(+) = S-inosyl-L-homocysteine + NH4(+)</text>
        <dbReference type="Rhea" id="RHEA:20716"/>
        <dbReference type="ChEBI" id="CHEBI:15377"/>
        <dbReference type="ChEBI" id="CHEBI:15378"/>
        <dbReference type="ChEBI" id="CHEBI:28938"/>
        <dbReference type="ChEBI" id="CHEBI:57856"/>
        <dbReference type="ChEBI" id="CHEBI:57985"/>
        <dbReference type="EC" id="3.5.4.28"/>
    </reaction>
</comment>
<dbReference type="EC" id="3.5.4.4" evidence="4"/>
<organism evidence="6 7">
    <name type="scientific">Methanobrevibacter cuticularis</name>
    <dbReference type="NCBI Taxonomy" id="47311"/>
    <lineage>
        <taxon>Archaea</taxon>
        <taxon>Methanobacteriati</taxon>
        <taxon>Methanobacteriota</taxon>
        <taxon>Methanomada group</taxon>
        <taxon>Methanobacteria</taxon>
        <taxon>Methanobacteriales</taxon>
        <taxon>Methanobacteriaceae</taxon>
        <taxon>Methanobrevibacter</taxon>
    </lineage>
</organism>
<dbReference type="EC" id="3.5.4.41" evidence="4"/>
<feature type="binding site" evidence="4">
    <location>
        <position position="317"/>
    </location>
    <ligand>
        <name>Zn(2+)</name>
        <dbReference type="ChEBI" id="CHEBI:29105"/>
    </ligand>
</feature>
<comment type="pathway">
    <text evidence="4">Amino-acid biosynthesis; S-adenosyl-L-methionine biosynthesis.</text>
</comment>
<feature type="binding site" evidence="4">
    <location>
        <position position="232"/>
    </location>
    <ligand>
        <name>substrate</name>
    </ligand>
</feature>
<comment type="catalytic activity">
    <reaction evidence="4">
        <text>5'-deoxyadenosine + H2O + H(+) = 5'-deoxyinosine + NH4(+)</text>
        <dbReference type="Rhea" id="RHEA:42892"/>
        <dbReference type="ChEBI" id="CHEBI:15377"/>
        <dbReference type="ChEBI" id="CHEBI:15378"/>
        <dbReference type="ChEBI" id="CHEBI:17319"/>
        <dbReference type="ChEBI" id="CHEBI:28938"/>
        <dbReference type="ChEBI" id="CHEBI:82775"/>
        <dbReference type="EC" id="3.5.4.41"/>
    </reaction>
</comment>
<dbReference type="InterPro" id="IPR023512">
    <property type="entry name" value="Deaminase_MtaD/DadD"/>
</dbReference>
<feature type="binding site" evidence="4">
    <location>
        <position position="202"/>
    </location>
    <ligand>
        <name>substrate</name>
    </ligand>
</feature>
<dbReference type="GO" id="GO:0046872">
    <property type="term" value="F:metal ion binding"/>
    <property type="evidence" value="ECO:0007669"/>
    <property type="project" value="UniProtKB-KW"/>
</dbReference>
<reference evidence="6 7" key="1">
    <citation type="submission" date="2016-04" db="EMBL/GenBank/DDBJ databases">
        <title>Genome sequence of Methanobrevibacter cuticularis DSM 11139.</title>
        <authorList>
            <person name="Poehlein A."/>
            <person name="Seedorf H."/>
            <person name="Daniel R."/>
        </authorList>
    </citation>
    <scope>NUCLEOTIDE SEQUENCE [LARGE SCALE GENOMIC DNA]</scope>
    <source>
        <strain evidence="6 7">DSM 11139</strain>
    </source>
</reference>
<evidence type="ECO:0000313" key="7">
    <source>
        <dbReference type="Proteomes" id="UP000077275"/>
    </source>
</evidence>
<dbReference type="STRING" id="47311.MBCUT_07960"/>
<dbReference type="SUPFAM" id="SSF51556">
    <property type="entry name" value="Metallo-dependent hydrolases"/>
    <property type="match status" value="1"/>
</dbReference>
<accession>A0A166EC42</accession>
<feature type="binding site" evidence="4">
    <location>
        <position position="110"/>
    </location>
    <ligand>
        <name>substrate</name>
    </ligand>
</feature>
<comment type="catalytic activity">
    <reaction evidence="4">
        <text>S-methyl-5'-thioadenosine + H2O + H(+) = S-methyl-5'-thioinosine + NH4(+)</text>
        <dbReference type="Rhea" id="RHEA:25025"/>
        <dbReference type="ChEBI" id="CHEBI:15377"/>
        <dbReference type="ChEBI" id="CHEBI:15378"/>
        <dbReference type="ChEBI" id="CHEBI:17509"/>
        <dbReference type="ChEBI" id="CHEBI:28938"/>
        <dbReference type="ChEBI" id="CHEBI:48595"/>
        <dbReference type="EC" id="3.5.4.31"/>
    </reaction>
</comment>
<comment type="miscellaneous">
    <text evidence="4">SAH is a product of SAM methyltransferases and is known to be a feedback inhibitor of these enzymes. As a result of this inhibition, organisms have evolved efficient enzymes to metabolize SAH via different pathways. The pathway found in methanogens differs from the canonical pathway, it uses the deamination of S-adenosyl-L-homocysteine to form S-inosyl-L-homocysteine for the regeneration of SAM from S-adenosyl-L-homocysteine. 5'-deoxyadenosine is a radical SAM enzyme reaction product which strongly inhibits radical SAM enzymes. A pathway for removing this product must be present in methanogens where the MTA/SAH nucleosidase which normally metabolizes this compound is absent.</text>
</comment>
<evidence type="ECO:0000259" key="5">
    <source>
        <dbReference type="Pfam" id="PF01979"/>
    </source>
</evidence>
<comment type="similarity">
    <text evidence="4">Belongs to the metallo-dependent hydrolases superfamily. MTA/SAH deaminase family.</text>
</comment>
<comment type="cofactor">
    <cofactor evidence="4">
        <name>Zn(2+)</name>
        <dbReference type="ChEBI" id="CHEBI:29105"/>
    </cofactor>
    <text evidence="4">Binds 1 zinc ion per subunit.</text>
</comment>
<gene>
    <name evidence="6" type="primary">mtaD_1</name>
    <name evidence="4" type="synonym">dadD</name>
    <name evidence="6" type="ORF">MBCUT_07960</name>
</gene>
<dbReference type="CDD" id="cd01298">
    <property type="entry name" value="ATZ_TRZ_like"/>
    <property type="match status" value="1"/>
</dbReference>
<comment type="catalytic activity">
    <reaction evidence="4">
        <text>adenosine + H2O + H(+) = inosine + NH4(+)</text>
        <dbReference type="Rhea" id="RHEA:24408"/>
        <dbReference type="ChEBI" id="CHEBI:15377"/>
        <dbReference type="ChEBI" id="CHEBI:15378"/>
        <dbReference type="ChEBI" id="CHEBI:16335"/>
        <dbReference type="ChEBI" id="CHEBI:17596"/>
        <dbReference type="ChEBI" id="CHEBI:28938"/>
        <dbReference type="EC" id="3.5.4.4"/>
    </reaction>
</comment>
<dbReference type="FunFam" id="3.20.20.140:FF:000014">
    <property type="entry name" value="5-methylthioadenosine/S-adenosylhomocysteine deaminase"/>
    <property type="match status" value="1"/>
</dbReference>
<keyword evidence="3 4" id="KW-0862">Zinc</keyword>
<dbReference type="GO" id="GO:0050270">
    <property type="term" value="F:S-adenosylhomocysteine deaminase activity"/>
    <property type="evidence" value="ECO:0007669"/>
    <property type="project" value="UniProtKB-EC"/>
</dbReference>
<dbReference type="EMBL" id="LWMW01000091">
    <property type="protein sequence ID" value="KZX16494.1"/>
    <property type="molecule type" value="Genomic_DNA"/>
</dbReference>
<comment type="caution">
    <text evidence="6">The sequence shown here is derived from an EMBL/GenBank/DDBJ whole genome shotgun (WGS) entry which is preliminary data.</text>
</comment>
<dbReference type="InterPro" id="IPR011059">
    <property type="entry name" value="Metal-dep_hydrolase_composite"/>
</dbReference>
<dbReference type="InterPro" id="IPR050287">
    <property type="entry name" value="MTA/SAH_deaminase"/>
</dbReference>
<dbReference type="PATRIC" id="fig|47311.3.peg.878"/>
<dbReference type="InterPro" id="IPR032466">
    <property type="entry name" value="Metal_Hydrolase"/>
</dbReference>
<dbReference type="SUPFAM" id="SSF51338">
    <property type="entry name" value="Composite domain of metallo-dependent hydrolases"/>
    <property type="match status" value="1"/>
</dbReference>
<dbReference type="AlphaFoldDB" id="A0A166EC42"/>
<dbReference type="Gene3D" id="3.20.20.140">
    <property type="entry name" value="Metal-dependent hydrolases"/>
    <property type="match status" value="1"/>
</dbReference>
<evidence type="ECO:0000256" key="1">
    <source>
        <dbReference type="ARBA" id="ARBA00022723"/>
    </source>
</evidence>
<name>A0A166EC42_9EURY</name>
<comment type="caution">
    <text evidence="4">Lacks conserved residue(s) required for the propagation of feature annotation.</text>
</comment>
<dbReference type="GO" id="GO:0090614">
    <property type="term" value="F:5'-methylthioadenosine deaminase activity"/>
    <property type="evidence" value="ECO:0007669"/>
    <property type="project" value="UniProtKB-EC"/>
</dbReference>
<comment type="function">
    <text evidence="4">Catalyzes the deamination of three SAM-derived enzymatic products, namely 5'-deoxyadenosine, S-adenosyl-L-homocysteine, and 5'-methylthioadenosine, to produce the inosine analogs. Can also deaminate adenosine. The preferred substrate for this enzyme is 5'-deoxyadenosine, but all these substrates are efficiently deaminated. Likely functions in a S-adenosyl-L-methionine (SAM) recycling pathway from S-adenosyl-L-homocysteine (SAH) produced from SAM-dependent methylation reactions. May also be involved in the recycling of 5'-deoxyadenosine, whereupon the 5'-deoxyribose moiety of 5'-deoxyinosine is further metabolized to deoxyhexoses used for the biosynthesis of aromatic amino acids in methanogens.</text>
</comment>
<feature type="binding site" evidence="4">
    <location>
        <position position="229"/>
    </location>
    <ligand>
        <name>Zn(2+)</name>
        <dbReference type="ChEBI" id="CHEBI:29105"/>
    </ligand>
</feature>